<feature type="domain" description="Ig-like" evidence="17">
    <location>
        <begin position="46"/>
        <end position="187"/>
    </location>
</feature>
<dbReference type="PROSITE" id="PS50853">
    <property type="entry name" value="FN3"/>
    <property type="match status" value="13"/>
</dbReference>
<dbReference type="InterPro" id="IPR013783">
    <property type="entry name" value="Ig-like_fold"/>
</dbReference>
<dbReference type="FunFam" id="2.60.40.10:FF:000231">
    <property type="entry name" value="Sidekick cell adhesion molecule 2"/>
    <property type="match status" value="1"/>
</dbReference>
<feature type="compositionally biased region" description="Polar residues" evidence="15">
    <location>
        <begin position="2004"/>
        <end position="2022"/>
    </location>
</feature>
<feature type="compositionally biased region" description="Polar residues" evidence="15">
    <location>
        <begin position="2146"/>
        <end position="2155"/>
    </location>
</feature>
<dbReference type="FunFam" id="2.60.40.10:FF:000267">
    <property type="entry name" value="Sidekick cell adhesion molecule 2"/>
    <property type="match status" value="1"/>
</dbReference>
<keyword evidence="3 16" id="KW-0812">Transmembrane</keyword>
<feature type="domain" description="Fibronectin type-III" evidence="18">
    <location>
        <begin position="643"/>
        <end position="739"/>
    </location>
</feature>
<evidence type="ECO:0000256" key="6">
    <source>
        <dbReference type="ARBA" id="ARBA00022889"/>
    </source>
</evidence>
<dbReference type="InterPro" id="IPR050964">
    <property type="entry name" value="Striated_Muscle_Regulatory"/>
</dbReference>
<dbReference type="GO" id="GO:0005886">
    <property type="term" value="C:plasma membrane"/>
    <property type="evidence" value="ECO:0007669"/>
    <property type="project" value="UniProtKB-SubCell"/>
</dbReference>
<dbReference type="Pfam" id="PF00041">
    <property type="entry name" value="fn3"/>
    <property type="match status" value="13"/>
</dbReference>
<keyword evidence="12" id="KW-0393">Immunoglobulin domain</keyword>
<keyword evidence="9 16" id="KW-0472">Membrane</keyword>
<keyword evidence="5" id="KW-0677">Repeat</keyword>
<feature type="domain" description="Fibronectin type-III" evidence="18">
    <location>
        <begin position="1253"/>
        <end position="1347"/>
    </location>
</feature>
<keyword evidence="10" id="KW-1015">Disulfide bond</keyword>
<evidence type="ECO:0000256" key="7">
    <source>
        <dbReference type="ARBA" id="ARBA00022989"/>
    </source>
</evidence>
<keyword evidence="11" id="KW-0325">Glycoprotein</keyword>
<feature type="region of interest" description="Disordered" evidence="15">
    <location>
        <begin position="1136"/>
        <end position="1155"/>
    </location>
</feature>
<feature type="domain" description="Fibronectin type-III" evidence="18">
    <location>
        <begin position="945"/>
        <end position="1044"/>
    </location>
</feature>
<feature type="domain" description="Fibronectin type-III" evidence="18">
    <location>
        <begin position="744"/>
        <end position="843"/>
    </location>
</feature>
<keyword evidence="20" id="KW-1185">Reference proteome</keyword>
<evidence type="ECO:0000259" key="18">
    <source>
        <dbReference type="PROSITE" id="PS50853"/>
    </source>
</evidence>
<name>A0A4V6ATF3_COLLU</name>
<evidence type="ECO:0000256" key="4">
    <source>
        <dbReference type="ARBA" id="ARBA00022729"/>
    </source>
</evidence>
<keyword evidence="7 16" id="KW-1133">Transmembrane helix</keyword>
<feature type="transmembrane region" description="Helical" evidence="16">
    <location>
        <begin position="1861"/>
        <end position="1884"/>
    </location>
</feature>
<dbReference type="FunFam" id="2.60.40.10:FF:000206">
    <property type="entry name" value="Sidekick cell adhesion molecule 2"/>
    <property type="match status" value="1"/>
</dbReference>
<evidence type="ECO:0000256" key="11">
    <source>
        <dbReference type="ARBA" id="ARBA00023180"/>
    </source>
</evidence>
<accession>A0A4V6ATF3</accession>
<feature type="compositionally biased region" description="Pro residues" evidence="15">
    <location>
        <begin position="2080"/>
        <end position="2099"/>
    </location>
</feature>
<feature type="domain" description="Fibronectin type-III" evidence="18">
    <location>
        <begin position="1049"/>
        <end position="1147"/>
    </location>
</feature>
<evidence type="ECO:0000256" key="13">
    <source>
        <dbReference type="ARBA" id="ARBA00034103"/>
    </source>
</evidence>
<feature type="domain" description="Fibronectin type-III" evidence="18">
    <location>
        <begin position="1755"/>
        <end position="1853"/>
    </location>
</feature>
<dbReference type="PROSITE" id="PS50835">
    <property type="entry name" value="IG_LIKE"/>
    <property type="match status" value="4"/>
</dbReference>
<evidence type="ECO:0000256" key="9">
    <source>
        <dbReference type="ARBA" id="ARBA00023136"/>
    </source>
</evidence>
<dbReference type="SUPFAM" id="SSF48726">
    <property type="entry name" value="Immunoglobulin"/>
    <property type="match status" value="4"/>
</dbReference>
<evidence type="ECO:0000256" key="2">
    <source>
        <dbReference type="ARBA" id="ARBA00022475"/>
    </source>
</evidence>
<keyword evidence="8" id="KW-0770">Synapse</keyword>
<dbReference type="Pfam" id="PF07679">
    <property type="entry name" value="I-set"/>
    <property type="match status" value="2"/>
</dbReference>
<evidence type="ECO:0000256" key="3">
    <source>
        <dbReference type="ARBA" id="ARBA00022692"/>
    </source>
</evidence>
<evidence type="ECO:0000256" key="16">
    <source>
        <dbReference type="SAM" id="Phobius"/>
    </source>
</evidence>
<keyword evidence="6" id="KW-0130">Cell adhesion</keyword>
<dbReference type="PANTHER" id="PTHR13817">
    <property type="entry name" value="TITIN"/>
    <property type="match status" value="1"/>
</dbReference>
<evidence type="ECO:0000256" key="5">
    <source>
        <dbReference type="ARBA" id="ARBA00022737"/>
    </source>
</evidence>
<dbReference type="SMART" id="SM00060">
    <property type="entry name" value="FN3"/>
    <property type="match status" value="13"/>
</dbReference>
<dbReference type="FunFam" id="2.60.40.10:FF:000177">
    <property type="entry name" value="Sidekick cell adhesion molecule 2"/>
    <property type="match status" value="1"/>
</dbReference>
<dbReference type="FunFam" id="2.60.40.10:FF:000434">
    <property type="entry name" value="Sidekick cell adhesion molecule 2"/>
    <property type="match status" value="1"/>
</dbReference>
<dbReference type="PANTHER" id="PTHR13817:SF154">
    <property type="entry name" value="PROTEIN SIDEKICK-2-LIKE ISOFORM X7"/>
    <property type="match status" value="1"/>
</dbReference>
<evidence type="ECO:0000259" key="17">
    <source>
        <dbReference type="PROSITE" id="PS50835"/>
    </source>
</evidence>
<dbReference type="Pfam" id="PF13927">
    <property type="entry name" value="Ig_3"/>
    <property type="match status" value="2"/>
</dbReference>
<comment type="similarity">
    <text evidence="14">Belongs to the sidekick family.</text>
</comment>
<evidence type="ECO:0000256" key="14">
    <source>
        <dbReference type="ARBA" id="ARBA00061621"/>
    </source>
</evidence>
<evidence type="ECO:0000256" key="15">
    <source>
        <dbReference type="SAM" id="MobiDB-lite"/>
    </source>
</evidence>
<dbReference type="SUPFAM" id="SSF49265">
    <property type="entry name" value="Fibronectin type III"/>
    <property type="match status" value="7"/>
</dbReference>
<dbReference type="SMART" id="SM00408">
    <property type="entry name" value="IGc2"/>
    <property type="match status" value="4"/>
</dbReference>
<dbReference type="InterPro" id="IPR013098">
    <property type="entry name" value="Ig_I-set"/>
</dbReference>
<feature type="region of interest" description="Disordered" evidence="15">
    <location>
        <begin position="2048"/>
        <end position="2155"/>
    </location>
</feature>
<evidence type="ECO:0000256" key="8">
    <source>
        <dbReference type="ARBA" id="ARBA00023018"/>
    </source>
</evidence>
<feature type="domain" description="Ig-like" evidence="17">
    <location>
        <begin position="385"/>
        <end position="474"/>
    </location>
</feature>
<evidence type="ECO:0000256" key="1">
    <source>
        <dbReference type="ARBA" id="ARBA00004251"/>
    </source>
</evidence>
<feature type="region of interest" description="Disordered" evidence="15">
    <location>
        <begin position="1972"/>
        <end position="2032"/>
    </location>
</feature>
<dbReference type="InterPro" id="IPR007110">
    <property type="entry name" value="Ig-like_dom"/>
</dbReference>
<dbReference type="GO" id="GO:0045202">
    <property type="term" value="C:synapse"/>
    <property type="evidence" value="ECO:0007669"/>
    <property type="project" value="UniProtKB-SubCell"/>
</dbReference>
<dbReference type="FunFam" id="2.60.40.10:FF:000261">
    <property type="entry name" value="Sidekick cell adhesion molecule 2"/>
    <property type="match status" value="1"/>
</dbReference>
<feature type="domain" description="Fibronectin type-III" evidence="18">
    <location>
        <begin position="1352"/>
        <end position="1449"/>
    </location>
</feature>
<proteinExistence type="inferred from homology"/>
<dbReference type="InterPro" id="IPR036116">
    <property type="entry name" value="FN3_sf"/>
</dbReference>
<feature type="domain" description="Fibronectin type-III" evidence="18">
    <location>
        <begin position="1152"/>
        <end position="1249"/>
    </location>
</feature>
<feature type="compositionally biased region" description="Low complexity" evidence="15">
    <location>
        <begin position="2116"/>
        <end position="2128"/>
    </location>
</feature>
<dbReference type="FunFam" id="2.60.40.10:FF:000202">
    <property type="entry name" value="Sidekick cell adhesion molecule 1"/>
    <property type="match status" value="1"/>
</dbReference>
<evidence type="ECO:0000313" key="19">
    <source>
        <dbReference type="EMBL" id="TKS92032.1"/>
    </source>
</evidence>
<feature type="domain" description="Ig-like" evidence="17">
    <location>
        <begin position="198"/>
        <end position="277"/>
    </location>
</feature>
<dbReference type="InterPro" id="IPR003961">
    <property type="entry name" value="FN3_dom"/>
</dbReference>
<dbReference type="GO" id="GO:0007156">
    <property type="term" value="P:homophilic cell adhesion via plasma membrane adhesion molecules"/>
    <property type="evidence" value="ECO:0007669"/>
    <property type="project" value="TreeGrafter"/>
</dbReference>
<dbReference type="FunFam" id="2.60.40.10:FF:000158">
    <property type="entry name" value="Sidekick cell adhesion molecule 2"/>
    <property type="match status" value="1"/>
</dbReference>
<evidence type="ECO:0000256" key="12">
    <source>
        <dbReference type="ARBA" id="ARBA00023319"/>
    </source>
</evidence>
<organism evidence="19 20">
    <name type="scientific">Collichthys lucidus</name>
    <name type="common">Big head croaker</name>
    <name type="synonym">Sciaena lucida</name>
    <dbReference type="NCBI Taxonomy" id="240159"/>
    <lineage>
        <taxon>Eukaryota</taxon>
        <taxon>Metazoa</taxon>
        <taxon>Chordata</taxon>
        <taxon>Craniata</taxon>
        <taxon>Vertebrata</taxon>
        <taxon>Euteleostomi</taxon>
        <taxon>Actinopterygii</taxon>
        <taxon>Neopterygii</taxon>
        <taxon>Teleostei</taxon>
        <taxon>Neoteleostei</taxon>
        <taxon>Acanthomorphata</taxon>
        <taxon>Eupercaria</taxon>
        <taxon>Sciaenidae</taxon>
        <taxon>Collichthys</taxon>
    </lineage>
</organism>
<dbReference type="FunFam" id="2.60.40.10:FF:000237">
    <property type="entry name" value="Sidekick cell adhesion molecule 2"/>
    <property type="match status" value="1"/>
</dbReference>
<feature type="domain" description="Fibronectin type-III" evidence="18">
    <location>
        <begin position="1454"/>
        <end position="1552"/>
    </location>
</feature>
<feature type="domain" description="Fibronectin type-III" evidence="18">
    <location>
        <begin position="1557"/>
        <end position="1653"/>
    </location>
</feature>
<feature type="domain" description="Fibronectin type-III" evidence="18">
    <location>
        <begin position="847"/>
        <end position="941"/>
    </location>
</feature>
<dbReference type="FunFam" id="2.60.40.10:FF:000266">
    <property type="entry name" value="Sidekick cell adhesion molecule 2"/>
    <property type="match status" value="1"/>
</dbReference>
<dbReference type="EMBL" id="CM014100">
    <property type="protein sequence ID" value="TKS92032.1"/>
    <property type="molecule type" value="Genomic_DNA"/>
</dbReference>
<comment type="subcellular location">
    <subcellularLocation>
        <location evidence="1">Cell membrane</location>
        <topology evidence="1">Single-pass type I membrane protein</topology>
    </subcellularLocation>
    <subcellularLocation>
        <location evidence="13">Synapse</location>
    </subcellularLocation>
</comment>
<feature type="domain" description="Fibronectin type-III" evidence="18">
    <location>
        <begin position="543"/>
        <end position="638"/>
    </location>
</feature>
<dbReference type="CDD" id="cd00063">
    <property type="entry name" value="FN3"/>
    <property type="match status" value="13"/>
</dbReference>
<evidence type="ECO:0000256" key="10">
    <source>
        <dbReference type="ARBA" id="ARBA00023157"/>
    </source>
</evidence>
<dbReference type="InterPro" id="IPR003598">
    <property type="entry name" value="Ig_sub2"/>
</dbReference>
<sequence>MDPTARAPLHGEIKSPSRLPRLSLGAVKAVRHGGSGWVAPEYDVPPYFKMEPPQTQVHLEGNRLVLTCMAEGSWPLEFKWIYNGSELTTFLPWNTDMGGFVEGERSQTVSQGEGALIHAPRIHSFPKPQITWFRDGRKIPSSSRIAITLQNTLVILSTVAPDAGRYYAQAVNDKNGENKTSQPIILTDVGGPADPIAPSIIIPPKNTSVTMGRNEAIMECVANARPLVKMSITWKKDGVVVNTGIRDFGRRLVISLPAVSDSGYYECEASLRSSSVPSVTAGAFLHVLEYPLFVKEPPSHITAEMEKVVDIPCQARGTPQPDIVWYKDAVPISPVKIPRYKVLVGGSLQINGLLPDDTGMFQCFARNLAGEIQTNTYLAVTSIAPNITAGPADSAVIDGMSVILHCETSGAPRPAITWQKGERVLASGSVQLPRFTLLESGSLLISPSHLSDAGTYTCMASNSRGIDEASADLVVWARTRITKPPQDQSVIKGTKAVMTCGVTHDPSVTIRYVWEKSGSVIDVSTSPRLRLDPDGTLHISQTWSGDIAVLSATEKRAINLTWAQAFDGNSPLIRYILEVSENNAPWTVLLANIEPESTGVTVGGLIPARSYQFRLCAVNDVGRGQFSKETDRLTLPEEPPSAPPQTVIASGRTNQSIMIQWQPPPESHQNGPLQGYIIRYCLSGLPVDCQMKNITNPDQTSLLLEDLIIWTNYEIEVAAYNGAGRGTYSHKVTEWTLQGVPTVPPGNVQGESVNSTTVRFTWSAPSPQFINGINQGYKLLAWEPNRANEVTVVTVRPNFQDSVHVGYITGLKKYTEYYSSVLCFTTPGDGPRSPPQRLRTHEDTPGAVGHLSFTDILDTSLKVSWKEPQEKNGVLTGYRISWEEFNRTNTRVTHYLPNLTQEYKVTGLTALTTYTIQVAAMTSKGQGQLSASTISSGVPPELPGPPTNLAISNIGPRSVTLQFKPGYDGKTSISRWKVEAQIGIIGENEEWLMVHQLSNEPDARSLEVLDLNPYTFYRFRMRQVNIVGTSPPSQPSRKIETLQAPPDISPANVTLRTASETSLWLRWVPLPEWEYNGNPDLVGYRVQYSKAGTKGGVLSHVIMDRLEREFTIEDLEEWTEYEVRVQAINGIGSGPWSQPVHGRTRESVPSSGPTNVSAFATTSSSILVRWGEVLEADRNGLILGYKVVYKEKDSDTAPNFWAVEGNTSHSVQLSGLGKYVLYEIQVLAFTRIGDGRSSSPSILERTLDDVPGPPVGILFPEVRTTSVRLIWQPPAQPNGIILAYQITYRRNSSNSNAATVDVLSPSARQYTATGLKPELVYVFRLTAQTRKGWGEAAEALVVTTEKRARPQPTSRPVVPQEEVQARRVLLSWEPGSDGLSPVRYYTVQYRELPDSNWTVHSASVSHESHSYIVDRLKPFTSYQFRVKTTNDIGDSEYSQESEAITTLQDAPDKAPTILSVTPHTTTSVLVRWQPPAEDHINGVLLGFRVRYRELHYDRLRSFTVRTVNSPSANWAELADLSKHKRYEIRLSVYNAVGEGPSSPPQEVFVGEAVPTSPPQNVVVQSSTATQLDVTWDPPPLDAQNGDIQGYKIYFWEFQLQNETERLRTLFLPELGVKIKNLTGYTTYMISVAAFNAAGDGPRSLSTRGRTQQAAPSAPSFIHFSELTTTSVNVSWGEPKQANGIIEGYRLVYEPCTPVDGVSKIVTVDVKGSAPLWMKIKDLADGVTYNFRIRAKTLTYGPEVEANITTGPGEGAPGPPGEPFISRYGTALTLHWTSGDQGRAPITRYVIEARPSDEGLWDILIKDIPKEVTSYTLNLDMLREGVTYDFRVIAVNDYGYGSPSVPSPSISAQKVSPFYEEWWFLVVIALVGLIFILLLVFILIIRGQSKKYTKKADSGNHSNCTALPLTHGEMVHLDEGRFPALELNNRRPLCEKLLLPQERHLHTSYLNMKSNNTVSMRTRPTRLQDFSRRLALWSPPRPSPGSLHYSDEDVSTKYNDLIPAESSSLTEKPSEISDSQGSDSEYEMDQSRQKTHSFVNHYISDPTYYNSWRRQPKGVSRPPAYGYSQPEPLVEQESRPHPPPVPPLPPLLPQSAPSPQPQCQGQGTLFRSKGSRTPTPSLLSSEPPSQHGTLYRPPSSLGCAAQAPTTGFSSFV</sequence>
<dbReference type="FunFam" id="2.60.40.10:FF:000253">
    <property type="entry name" value="Sidekick cell adhesion molecule 1"/>
    <property type="match status" value="1"/>
</dbReference>
<keyword evidence="2" id="KW-1003">Cell membrane</keyword>
<dbReference type="STRING" id="240159.A0A4V6ATF3"/>
<dbReference type="FunFam" id="2.60.40.10:FF:000236">
    <property type="entry name" value="Sidekick cell adhesion molecule 2"/>
    <property type="match status" value="1"/>
</dbReference>
<dbReference type="FunFam" id="2.60.40.10:FF:000420">
    <property type="entry name" value="Sidekick cell adhesion molecule 2"/>
    <property type="match status" value="1"/>
</dbReference>
<dbReference type="Gene3D" id="2.60.40.10">
    <property type="entry name" value="Immunoglobulins"/>
    <property type="match status" value="19"/>
</dbReference>
<dbReference type="InterPro" id="IPR003599">
    <property type="entry name" value="Ig_sub"/>
</dbReference>
<dbReference type="FunFam" id="2.60.40.10:FF:000301">
    <property type="entry name" value="Sidekick cell adhesion molecule 2"/>
    <property type="match status" value="1"/>
</dbReference>
<dbReference type="InterPro" id="IPR036179">
    <property type="entry name" value="Ig-like_dom_sf"/>
</dbReference>
<dbReference type="FunFam" id="2.60.40.10:FF:000209">
    <property type="entry name" value="Sidekick cell adhesion molecule 2"/>
    <property type="match status" value="1"/>
</dbReference>
<dbReference type="PRINTS" id="PR00014">
    <property type="entry name" value="FNTYPEIII"/>
</dbReference>
<dbReference type="GO" id="GO:0007416">
    <property type="term" value="P:synapse assembly"/>
    <property type="evidence" value="ECO:0007669"/>
    <property type="project" value="TreeGrafter"/>
</dbReference>
<dbReference type="FunFam" id="2.60.40.10:FF:000360">
    <property type="entry name" value="Sidekick cell adhesion molecule 2"/>
    <property type="match status" value="1"/>
</dbReference>
<dbReference type="FunFam" id="2.60.40.10:FF:000271">
    <property type="entry name" value="Sidekick cell adhesion molecule 2"/>
    <property type="match status" value="1"/>
</dbReference>
<keyword evidence="4" id="KW-0732">Signal</keyword>
<feature type="domain" description="Ig-like" evidence="17">
    <location>
        <begin position="291"/>
        <end position="381"/>
    </location>
</feature>
<evidence type="ECO:0000313" key="20">
    <source>
        <dbReference type="Proteomes" id="UP000298787"/>
    </source>
</evidence>
<gene>
    <name evidence="19" type="ORF">D9C73_025767</name>
</gene>
<feature type="domain" description="Fibronectin type-III" evidence="18">
    <location>
        <begin position="1657"/>
        <end position="1752"/>
    </location>
</feature>
<dbReference type="Proteomes" id="UP000298787">
    <property type="component" value="Chromosome 23"/>
</dbReference>
<reference evidence="19 20" key="1">
    <citation type="submission" date="2019-01" db="EMBL/GenBank/DDBJ databases">
        <title>Genome Assembly of Collichthys lucidus.</title>
        <authorList>
            <person name="Cai M."/>
            <person name="Xiao S."/>
        </authorList>
    </citation>
    <scope>NUCLEOTIDE SEQUENCE [LARGE SCALE GENOMIC DNA]</scope>
    <source>
        <strain evidence="19">JT15FE1705JMU</strain>
        <tissue evidence="19">Muscle</tissue>
    </source>
</reference>
<protein>
    <submittedName>
        <fullName evidence="19">Protein sidekick-2</fullName>
    </submittedName>
</protein>
<dbReference type="SMART" id="SM00409">
    <property type="entry name" value="IG"/>
    <property type="match status" value="4"/>
</dbReference>